<feature type="compositionally biased region" description="Basic and acidic residues" evidence="7">
    <location>
        <begin position="28"/>
        <end position="38"/>
    </location>
</feature>
<evidence type="ECO:0000256" key="3">
    <source>
        <dbReference type="ARBA" id="ARBA00022781"/>
    </source>
</evidence>
<evidence type="ECO:0000256" key="6">
    <source>
        <dbReference type="HAMAP-Rule" id="MF_00311"/>
    </source>
</evidence>
<dbReference type="EMBL" id="DXIQ01000068">
    <property type="protein sequence ID" value="HIV39370.1"/>
    <property type="molecule type" value="Genomic_DNA"/>
</dbReference>
<keyword evidence="3 6" id="KW-0375">Hydrogen ion transport</keyword>
<evidence type="ECO:0000256" key="1">
    <source>
        <dbReference type="ARBA" id="ARBA00005901"/>
    </source>
</evidence>
<dbReference type="GO" id="GO:0033178">
    <property type="term" value="C:proton-transporting two-sector ATPase complex, catalytic domain"/>
    <property type="evidence" value="ECO:0007669"/>
    <property type="project" value="InterPro"/>
</dbReference>
<dbReference type="GO" id="GO:0042777">
    <property type="term" value="P:proton motive force-driven plasma membrane ATP synthesis"/>
    <property type="evidence" value="ECO:0007669"/>
    <property type="project" value="UniProtKB-UniRule"/>
</dbReference>
<dbReference type="GO" id="GO:0005524">
    <property type="term" value="F:ATP binding"/>
    <property type="evidence" value="ECO:0007669"/>
    <property type="project" value="UniProtKB-UniRule"/>
</dbReference>
<gene>
    <name evidence="6" type="primary">atpE</name>
    <name evidence="8" type="ORF">H9747_10320</name>
</gene>
<dbReference type="Pfam" id="PF01991">
    <property type="entry name" value="vATP-synt_E"/>
    <property type="match status" value="1"/>
</dbReference>
<dbReference type="SUPFAM" id="SSF81573">
    <property type="entry name" value="F1F0 ATP synthase subunit B, membrane domain"/>
    <property type="match status" value="1"/>
</dbReference>
<dbReference type="GO" id="GO:0046961">
    <property type="term" value="F:proton-transporting ATPase activity, rotational mechanism"/>
    <property type="evidence" value="ECO:0007669"/>
    <property type="project" value="InterPro"/>
</dbReference>
<dbReference type="InterPro" id="IPR038495">
    <property type="entry name" value="ATPase_E_C"/>
</dbReference>
<dbReference type="SUPFAM" id="SSF160527">
    <property type="entry name" value="V-type ATPase subunit E-like"/>
    <property type="match status" value="1"/>
</dbReference>
<evidence type="ECO:0000313" key="8">
    <source>
        <dbReference type="EMBL" id="HIV39370.1"/>
    </source>
</evidence>
<dbReference type="InterPro" id="IPR002842">
    <property type="entry name" value="ATPase_V1_Esu"/>
</dbReference>
<evidence type="ECO:0000313" key="9">
    <source>
        <dbReference type="Proteomes" id="UP000886814"/>
    </source>
</evidence>
<comment type="caution">
    <text evidence="8">The sequence shown here is derived from an EMBL/GenBank/DDBJ whole genome shotgun (WGS) entry which is preliminary data.</text>
</comment>
<dbReference type="InterPro" id="IPR028987">
    <property type="entry name" value="ATP_synth_B-like_membr_sf"/>
</dbReference>
<reference evidence="8" key="1">
    <citation type="journal article" date="2021" name="PeerJ">
        <title>Extensive microbial diversity within the chicken gut microbiome revealed by metagenomics and culture.</title>
        <authorList>
            <person name="Gilroy R."/>
            <person name="Ravi A."/>
            <person name="Getino M."/>
            <person name="Pursley I."/>
            <person name="Horton D.L."/>
            <person name="Alikhan N.F."/>
            <person name="Baker D."/>
            <person name="Gharbi K."/>
            <person name="Hall N."/>
            <person name="Watson M."/>
            <person name="Adriaenssens E.M."/>
            <person name="Foster-Nyarko E."/>
            <person name="Jarju S."/>
            <person name="Secka A."/>
            <person name="Antonio M."/>
            <person name="Oren A."/>
            <person name="Chaudhuri R.R."/>
            <person name="La Ragione R."/>
            <person name="Hildebrand F."/>
            <person name="Pallen M.J."/>
        </authorList>
    </citation>
    <scope>NUCLEOTIDE SEQUENCE</scope>
    <source>
        <strain evidence="8">CHK195-9823</strain>
    </source>
</reference>
<keyword evidence="5 6" id="KW-0066">ATP synthesis</keyword>
<dbReference type="Gene3D" id="3.30.2320.30">
    <property type="entry name" value="ATP synthase, E subunit, C-terminal"/>
    <property type="match status" value="1"/>
</dbReference>
<accession>A0A9D1PEP8</accession>
<evidence type="ECO:0000256" key="2">
    <source>
        <dbReference type="ARBA" id="ARBA00022448"/>
    </source>
</evidence>
<feature type="region of interest" description="Disordered" evidence="7">
    <location>
        <begin position="28"/>
        <end position="47"/>
    </location>
</feature>
<dbReference type="HAMAP" id="MF_00311">
    <property type="entry name" value="ATP_synth_E_arch"/>
    <property type="match status" value="1"/>
</dbReference>
<comment type="function">
    <text evidence="6">Produces ATP from ADP in the presence of a proton gradient across the membrane.</text>
</comment>
<dbReference type="Gene3D" id="1.20.5.620">
    <property type="entry name" value="F1F0 ATP synthase subunit B, membrane domain"/>
    <property type="match status" value="1"/>
</dbReference>
<evidence type="ECO:0000256" key="7">
    <source>
        <dbReference type="SAM" id="MobiDB-lite"/>
    </source>
</evidence>
<keyword evidence="2 6" id="KW-0813">Transport</keyword>
<organism evidence="8 9">
    <name type="scientific">Candidatus Blautia stercorigallinarum</name>
    <dbReference type="NCBI Taxonomy" id="2838501"/>
    <lineage>
        <taxon>Bacteria</taxon>
        <taxon>Bacillati</taxon>
        <taxon>Bacillota</taxon>
        <taxon>Clostridia</taxon>
        <taxon>Lachnospirales</taxon>
        <taxon>Lachnospiraceae</taxon>
        <taxon>Blautia</taxon>
    </lineage>
</organism>
<dbReference type="GO" id="GO:0046933">
    <property type="term" value="F:proton-transporting ATP synthase activity, rotational mechanism"/>
    <property type="evidence" value="ECO:0007669"/>
    <property type="project" value="UniProtKB-UniRule"/>
</dbReference>
<evidence type="ECO:0000256" key="4">
    <source>
        <dbReference type="ARBA" id="ARBA00023065"/>
    </source>
</evidence>
<proteinExistence type="inferred from homology"/>
<reference evidence="8" key="2">
    <citation type="submission" date="2021-04" db="EMBL/GenBank/DDBJ databases">
        <authorList>
            <person name="Gilroy R."/>
        </authorList>
    </citation>
    <scope>NUCLEOTIDE SEQUENCE</scope>
    <source>
        <strain evidence="8">CHK195-9823</strain>
    </source>
</reference>
<name>A0A9D1PEP8_9FIRM</name>
<dbReference type="AlphaFoldDB" id="A0A9D1PEP8"/>
<sequence>MTGLEKMQSQILDEARRSADEILEQAEKEAREIREEAGKSAQAESSRILEKSRAEVKNIQERTLSSCALQRRQILLEAKQEIIARILEKAYHTLIEADEDTYFRIIRKMLEKYTAGQAGEICFSERDLGRMPEGFEKEIQEIAEKNGGTLVLSKEPRKISGGFVLVYGGIEENCSFRAMFNSRKDELSDEVHKILFS</sequence>
<keyword evidence="4 6" id="KW-0406">Ion transport</keyword>
<dbReference type="CDD" id="cd06503">
    <property type="entry name" value="ATP-synt_Fo_b"/>
    <property type="match status" value="1"/>
</dbReference>
<dbReference type="Proteomes" id="UP000886814">
    <property type="component" value="Unassembled WGS sequence"/>
</dbReference>
<protein>
    <recommendedName>
        <fullName evidence="6">V-type proton ATPase subunit E</fullName>
    </recommendedName>
    <alternativeName>
        <fullName evidence="6">V-ATPase subunit E</fullName>
    </alternativeName>
</protein>
<evidence type="ECO:0000256" key="5">
    <source>
        <dbReference type="ARBA" id="ARBA00023310"/>
    </source>
</evidence>
<comment type="similarity">
    <text evidence="1 6">Belongs to the V-ATPase E subunit family.</text>
</comment>